<dbReference type="Proteomes" id="UP000252266">
    <property type="component" value="Unassembled WGS sequence"/>
</dbReference>
<dbReference type="EMBL" id="JPWJ01000005">
    <property type="protein sequence ID" value="RCK50563.1"/>
    <property type="molecule type" value="Genomic_DNA"/>
</dbReference>
<dbReference type="InterPro" id="IPR025391">
    <property type="entry name" value="DUF4123"/>
</dbReference>
<comment type="caution">
    <text evidence="2">The sequence shown here is derived from an EMBL/GenBank/DDBJ whole genome shotgun (WGS) entry which is preliminary data.</text>
</comment>
<evidence type="ECO:0000259" key="1">
    <source>
        <dbReference type="Pfam" id="PF13503"/>
    </source>
</evidence>
<protein>
    <recommendedName>
        <fullName evidence="1">DUF4123 domain-containing protein</fullName>
    </recommendedName>
</protein>
<evidence type="ECO:0000313" key="2">
    <source>
        <dbReference type="EMBL" id="RCK50563.1"/>
    </source>
</evidence>
<evidence type="ECO:0000313" key="3">
    <source>
        <dbReference type="Proteomes" id="UP000252266"/>
    </source>
</evidence>
<gene>
    <name evidence="2" type="ORF">TH44_11300</name>
</gene>
<organism evidence="2 3">
    <name type="scientific">Thalassospira xiamenensis</name>
    <dbReference type="NCBI Taxonomy" id="220697"/>
    <lineage>
        <taxon>Bacteria</taxon>
        <taxon>Pseudomonadati</taxon>
        <taxon>Pseudomonadota</taxon>
        <taxon>Alphaproteobacteria</taxon>
        <taxon>Rhodospirillales</taxon>
        <taxon>Thalassospiraceae</taxon>
        <taxon>Thalassospira</taxon>
    </lineage>
</organism>
<reference evidence="2 3" key="1">
    <citation type="submission" date="2014-07" db="EMBL/GenBank/DDBJ databases">
        <title>Draft genome sequence of Thalassospira xiamenensis IB13.</title>
        <authorList>
            <person name="Lai Q."/>
            <person name="Shao Z."/>
        </authorList>
    </citation>
    <scope>NUCLEOTIDE SEQUENCE [LARGE SCALE GENOMIC DNA]</scope>
    <source>
        <strain evidence="2 3">IB13</strain>
    </source>
</reference>
<dbReference type="Pfam" id="PF13503">
    <property type="entry name" value="DUF4123"/>
    <property type="match status" value="1"/>
</dbReference>
<proteinExistence type="predicted"/>
<sequence>MGKYRVNALESEAAPWLGHCQFLRSATIPSDDAGDETAKPCQQGYVAVWTTDRKGFDDTLRTYLSETDTDERLKLVWSENVMPATEWMARNPRAKEALDLARRVHEGRLVEIGPLAVPAPREDAEPEPVDWLKIVDIENVEPLDMQIGATPPMNVPHILAAPLFGPHEPTAVEAGEADGNTDNVPPMRTYAILDAAKMPYLLTSHLEESGLRYQSLFQGAAQKELAEQAPYLVELKQDNRLTRTLFTGPDGACGLWEKEPGIYIRSRASFDDVRNHFRKFTRICDEKGKWYYFRFWEGANLYQLAPRNGGQSVLSSLLHAPIEAILAKQRGRPAFRILSAIPHPGSKLPEFRHMDEQLLDALDDVIEENIRTGLAADLASNGPNGLDFTQASSRVDHLWSWLKGYGMRDSDALKQATLGLAALSPEEAEADHRIAGIMQQRSLGDKAKARLLGRITAS</sequence>
<dbReference type="AlphaFoldDB" id="A0A367XA73"/>
<accession>A0A367XA73</accession>
<feature type="domain" description="DUF4123" evidence="1">
    <location>
        <begin position="190"/>
        <end position="306"/>
    </location>
</feature>
<name>A0A367XA73_9PROT</name>